<feature type="transmembrane region" description="Helical" evidence="1">
    <location>
        <begin position="160"/>
        <end position="185"/>
    </location>
</feature>
<evidence type="ECO:0000313" key="3">
    <source>
        <dbReference type="Proteomes" id="UP001189624"/>
    </source>
</evidence>
<dbReference type="Gramene" id="rna-AYBTSS11_LOCUS18453">
    <property type="protein sequence ID" value="CAJ1960916.1"/>
    <property type="gene ID" value="gene-AYBTSS11_LOCUS18453"/>
</dbReference>
<sequence length="244" mass="27830">MVEARRSGIPRLPLYAFQWSKGILLPPNQEGKENLSIRRVLPQQLIKQNRMRRTRFVASKISHLHFHSLSHPFTFNSSQSASLFCFRIAPQQHDVASFSVSIITVYVAMVTNKLITLTSTDSLVDWVQSLYNGEVYPWICIAYAPSVRFDSPTLLLETSLISWSVLILSSLTLLSHAVFHIVLAIEGDQWSTADAQWAELIGFIRVVFLAFLLCANRWFTYPFWISSQGRMLLIVACCTTNCWD</sequence>
<evidence type="ECO:0000256" key="1">
    <source>
        <dbReference type="SAM" id="Phobius"/>
    </source>
</evidence>
<keyword evidence="1" id="KW-0472">Membrane</keyword>
<dbReference type="EMBL" id="OY731403">
    <property type="protein sequence ID" value="CAJ1960916.1"/>
    <property type="molecule type" value="Genomic_DNA"/>
</dbReference>
<feature type="transmembrane region" description="Helical" evidence="1">
    <location>
        <begin position="95"/>
        <end position="115"/>
    </location>
</feature>
<dbReference type="AlphaFoldDB" id="A0AA86VFQ8"/>
<reference evidence="2" key="1">
    <citation type="submission" date="2023-10" db="EMBL/GenBank/DDBJ databases">
        <authorList>
            <person name="Domelevo Entfellner J.-B."/>
        </authorList>
    </citation>
    <scope>NUCLEOTIDE SEQUENCE</scope>
</reference>
<keyword evidence="1" id="KW-0812">Transmembrane</keyword>
<keyword evidence="3" id="KW-1185">Reference proteome</keyword>
<name>A0AA86VFQ8_9FABA</name>
<proteinExistence type="predicted"/>
<keyword evidence="1" id="KW-1133">Transmembrane helix</keyword>
<dbReference type="Proteomes" id="UP001189624">
    <property type="component" value="Chromosome 6"/>
</dbReference>
<evidence type="ECO:0000313" key="2">
    <source>
        <dbReference type="EMBL" id="CAJ1960916.1"/>
    </source>
</evidence>
<accession>A0AA86VFQ8</accession>
<organism evidence="2 3">
    <name type="scientific">Sphenostylis stenocarpa</name>
    <dbReference type="NCBI Taxonomy" id="92480"/>
    <lineage>
        <taxon>Eukaryota</taxon>
        <taxon>Viridiplantae</taxon>
        <taxon>Streptophyta</taxon>
        <taxon>Embryophyta</taxon>
        <taxon>Tracheophyta</taxon>
        <taxon>Spermatophyta</taxon>
        <taxon>Magnoliopsida</taxon>
        <taxon>eudicotyledons</taxon>
        <taxon>Gunneridae</taxon>
        <taxon>Pentapetalae</taxon>
        <taxon>rosids</taxon>
        <taxon>fabids</taxon>
        <taxon>Fabales</taxon>
        <taxon>Fabaceae</taxon>
        <taxon>Papilionoideae</taxon>
        <taxon>50 kb inversion clade</taxon>
        <taxon>NPAAA clade</taxon>
        <taxon>indigoferoid/millettioid clade</taxon>
        <taxon>Phaseoleae</taxon>
        <taxon>Sphenostylis</taxon>
    </lineage>
</organism>
<gene>
    <name evidence="2" type="ORF">AYBTSS11_LOCUS18453</name>
</gene>
<protein>
    <submittedName>
        <fullName evidence="2">Uncharacterized protein</fullName>
    </submittedName>
</protein>
<feature type="transmembrane region" description="Helical" evidence="1">
    <location>
        <begin position="197"/>
        <end position="219"/>
    </location>
</feature>